<accession>A0A2T0RQT8</accession>
<protein>
    <submittedName>
        <fullName evidence="1">Uncharacterized protein</fullName>
    </submittedName>
</protein>
<organism evidence="1 2">
    <name type="scientific">Spirosoma oryzae</name>
    <dbReference type="NCBI Taxonomy" id="1469603"/>
    <lineage>
        <taxon>Bacteria</taxon>
        <taxon>Pseudomonadati</taxon>
        <taxon>Bacteroidota</taxon>
        <taxon>Cytophagia</taxon>
        <taxon>Cytophagales</taxon>
        <taxon>Cytophagaceae</taxon>
        <taxon>Spirosoma</taxon>
    </lineage>
</organism>
<proteinExistence type="predicted"/>
<evidence type="ECO:0000313" key="1">
    <source>
        <dbReference type="EMBL" id="PRY23502.1"/>
    </source>
</evidence>
<dbReference type="Proteomes" id="UP000238375">
    <property type="component" value="Unassembled WGS sequence"/>
</dbReference>
<keyword evidence="2" id="KW-1185">Reference proteome</keyword>
<name>A0A2T0RQT8_9BACT</name>
<dbReference type="RefSeq" id="WP_106140820.1">
    <property type="nucleotide sequence ID" value="NZ_PVTE01000041.1"/>
</dbReference>
<dbReference type="AlphaFoldDB" id="A0A2T0RQT8"/>
<gene>
    <name evidence="1" type="ORF">CLV58_14123</name>
</gene>
<reference evidence="1 2" key="1">
    <citation type="submission" date="2018-03" db="EMBL/GenBank/DDBJ databases">
        <title>Genomic Encyclopedia of Archaeal and Bacterial Type Strains, Phase II (KMG-II): from individual species to whole genera.</title>
        <authorList>
            <person name="Goeker M."/>
        </authorList>
    </citation>
    <scope>NUCLEOTIDE SEQUENCE [LARGE SCALE GENOMIC DNA]</scope>
    <source>
        <strain evidence="1 2">DSM 28354</strain>
    </source>
</reference>
<dbReference type="EMBL" id="PVTE01000041">
    <property type="protein sequence ID" value="PRY23502.1"/>
    <property type="molecule type" value="Genomic_DNA"/>
</dbReference>
<dbReference type="OrthoDB" id="9976118at2"/>
<comment type="caution">
    <text evidence="1">The sequence shown here is derived from an EMBL/GenBank/DDBJ whole genome shotgun (WGS) entry which is preliminary data.</text>
</comment>
<evidence type="ECO:0000313" key="2">
    <source>
        <dbReference type="Proteomes" id="UP000238375"/>
    </source>
</evidence>
<sequence>MNDFIDDFLAADTQTVSFDSQQLMAYWHELVAQTDSSAGVAQPFLTTQFLQILASQPASEALDMKTNGWKISVSKSLLKNTLVTATLTTILRYLGEAQLATAVLPTLIPMLFEIEQIELTKKEEEIWLRLPVKKSKKHLKTAEEWYESLPENVRNQIHFLDFIEFLDKLNLAGFADEKHGRYRLFIKGKNKFKITIT</sequence>